<comment type="caution">
    <text evidence="1">The sequence shown here is derived from an EMBL/GenBank/DDBJ whole genome shotgun (WGS) entry which is preliminary data.</text>
</comment>
<protein>
    <submittedName>
        <fullName evidence="1">Uncharacterized protein</fullName>
    </submittedName>
</protein>
<evidence type="ECO:0000313" key="1">
    <source>
        <dbReference type="EMBL" id="KAI2383049.1"/>
    </source>
</evidence>
<sequence>MIPVPVKRRKSNSSTAIPIPTASGGPALSRRDGSNKPSNRASFQSSSKASLARTQPDLLSHVLGRSAVHRAQRSETRGLELQDSQASRGNAPTNGQRVKDVTLLPPDFDLTQPELEPSQEEIKRKFTDPEPSLLQTSNLDNNHVRRSTRRALFSSKPPQKQVLQAPDVISTSEPKRELPPILPNSENNMGEPDLPPTPTQLGIQKLVFRSRDSVGSSPSLRFTKAKSLELEHRYEFRSRRVNGNTAQSVDQDESVLATTVKAVEYVPEEILKKQKLRDQLAAQLQSLKYEVDTIEDAGRRIEESCDHASLNEGFITRLLSLLTSDNPSCAPPPKDPPQPTISTLISCLLPFSAPKYTPKTEVERTLPTLPKKPFALQQPSDPLPFLTLFAPLSLTTHTSTSSSSLKSSNDSSRLTVIHEYVLSPPPNYPQSIYKLPITVKTDPEKQNIISLSIPDSSSSSDIANIPIQLRVWMDNRLLNPLLKQDVSGLCWGACRYWETSISRAKVWLHLERLHANMLKGLRSKDMIDCNGDETAEYTPRKVVPHLERSSFLFTNLQNTTKYQVLISCPIHIDLWTSEPFLEPDICISTSALYESNTTKVENEARCVFWNLLKYDSRDVELGFDKIIKATEAVVEMLYEERALGGRF</sequence>
<organism evidence="1">
    <name type="scientific">Ophidiomyces ophidiicola</name>
    <dbReference type="NCBI Taxonomy" id="1387563"/>
    <lineage>
        <taxon>Eukaryota</taxon>
        <taxon>Fungi</taxon>
        <taxon>Dikarya</taxon>
        <taxon>Ascomycota</taxon>
        <taxon>Pezizomycotina</taxon>
        <taxon>Eurotiomycetes</taxon>
        <taxon>Eurotiomycetidae</taxon>
        <taxon>Onygenales</taxon>
        <taxon>Onygenaceae</taxon>
        <taxon>Ophidiomyces</taxon>
    </lineage>
</organism>
<name>A0ACB8UQG2_9EURO</name>
<gene>
    <name evidence="1" type="ORF">LOY88_005551</name>
</gene>
<proteinExistence type="predicted"/>
<accession>A0ACB8UQG2</accession>
<reference evidence="1" key="1">
    <citation type="journal article" date="2022" name="bioRxiv">
        <title>Population genetic analysis of Ophidiomyces ophidiicola, the causative agent of snake fungal disease, indicates recent introductions to the USA.</title>
        <authorList>
            <person name="Ladner J.T."/>
            <person name="Palmer J.M."/>
            <person name="Ettinger C.L."/>
            <person name="Stajich J.E."/>
            <person name="Farrell T.M."/>
            <person name="Glorioso B.M."/>
            <person name="Lawson B."/>
            <person name="Price S.J."/>
            <person name="Stengle A.G."/>
            <person name="Grear D.A."/>
            <person name="Lorch J.M."/>
        </authorList>
    </citation>
    <scope>NUCLEOTIDE SEQUENCE</scope>
    <source>
        <strain evidence="1">NWHC 24266-5</strain>
    </source>
</reference>
<dbReference type="EMBL" id="JALBCA010000101">
    <property type="protein sequence ID" value="KAI2383049.1"/>
    <property type="molecule type" value="Genomic_DNA"/>
</dbReference>